<gene>
    <name evidence="1" type="ORF">NDI86_05540</name>
</gene>
<name>A0ABU2FLE9_9EURY</name>
<reference evidence="1 2" key="1">
    <citation type="submission" date="2022-06" db="EMBL/GenBank/DDBJ databases">
        <title>Halomicroarcula sp. a new haloarchaeum isolate from saline soil.</title>
        <authorList>
            <person name="Strakova D."/>
            <person name="Galisteo C."/>
            <person name="Sanchez-Porro C."/>
            <person name="Ventosa A."/>
        </authorList>
    </citation>
    <scope>NUCLEOTIDE SEQUENCE [LARGE SCALE GENOMIC DNA]</scope>
    <source>
        <strain evidence="1 2">S3CR25-11</strain>
    </source>
</reference>
<dbReference type="Proteomes" id="UP001268864">
    <property type="component" value="Unassembled WGS sequence"/>
</dbReference>
<comment type="caution">
    <text evidence="1">The sequence shown here is derived from an EMBL/GenBank/DDBJ whole genome shotgun (WGS) entry which is preliminary data.</text>
</comment>
<sequence length="59" mass="6885">MTETTETERVCKVCHRSIPRTADRERREALVHRDCLAELRCGITLRGTGGERTRERDTR</sequence>
<accession>A0ABU2FLE9</accession>
<evidence type="ECO:0000313" key="2">
    <source>
        <dbReference type="Proteomes" id="UP001268864"/>
    </source>
</evidence>
<dbReference type="RefSeq" id="WP_310899413.1">
    <property type="nucleotide sequence ID" value="NZ_JAMQOS010000001.1"/>
</dbReference>
<organism evidence="1 2">
    <name type="scientific">Haloarcula onubensis</name>
    <dbReference type="NCBI Taxonomy" id="2950539"/>
    <lineage>
        <taxon>Archaea</taxon>
        <taxon>Methanobacteriati</taxon>
        <taxon>Methanobacteriota</taxon>
        <taxon>Stenosarchaea group</taxon>
        <taxon>Halobacteria</taxon>
        <taxon>Halobacteriales</taxon>
        <taxon>Haloarculaceae</taxon>
        <taxon>Haloarcula</taxon>
    </lineage>
</organism>
<proteinExistence type="predicted"/>
<evidence type="ECO:0000313" key="1">
    <source>
        <dbReference type="EMBL" id="MDS0281579.1"/>
    </source>
</evidence>
<protein>
    <submittedName>
        <fullName evidence="1">Uncharacterized protein</fullName>
    </submittedName>
</protein>
<keyword evidence="2" id="KW-1185">Reference proteome</keyword>
<dbReference type="EMBL" id="JAMQOS010000001">
    <property type="protein sequence ID" value="MDS0281579.1"/>
    <property type="molecule type" value="Genomic_DNA"/>
</dbReference>